<evidence type="ECO:0000313" key="3">
    <source>
        <dbReference type="Proteomes" id="UP000199289"/>
    </source>
</evidence>
<accession>A0A1H0YR90</accession>
<dbReference type="EMBL" id="FNKQ01000001">
    <property type="protein sequence ID" value="SDQ17673.1"/>
    <property type="molecule type" value="Genomic_DNA"/>
</dbReference>
<organism evidence="2 3">
    <name type="scientific">Halopelagius longus</name>
    <dbReference type="NCBI Taxonomy" id="1236180"/>
    <lineage>
        <taxon>Archaea</taxon>
        <taxon>Methanobacteriati</taxon>
        <taxon>Methanobacteriota</taxon>
        <taxon>Stenosarchaea group</taxon>
        <taxon>Halobacteria</taxon>
        <taxon>Halobacteriales</taxon>
        <taxon>Haloferacaceae</taxon>
    </lineage>
</organism>
<dbReference type="AlphaFoldDB" id="A0A1H0YR90"/>
<dbReference type="Proteomes" id="UP000199289">
    <property type="component" value="Unassembled WGS sequence"/>
</dbReference>
<evidence type="ECO:0000313" key="2">
    <source>
        <dbReference type="EMBL" id="SDQ17673.1"/>
    </source>
</evidence>
<name>A0A1H0YR90_9EURY</name>
<gene>
    <name evidence="2" type="ORF">SAMN05216278_0795</name>
</gene>
<proteinExistence type="predicted"/>
<protein>
    <recommendedName>
        <fullName evidence="1">Halobacterial output domain-containing protein</fullName>
    </recommendedName>
</protein>
<dbReference type="InterPro" id="IPR040624">
    <property type="entry name" value="HalOD1"/>
</dbReference>
<sequence>MGNGLAVNESDGYAMVEFDAEEPESVIVGIVDAVSDVVGTDPVEIEPLYSVVDPDALSSLLQAPSGGQPRQGDVRVTFEMAGLEVTVWSYGRIHVSEQQ</sequence>
<dbReference type="Pfam" id="PF18545">
    <property type="entry name" value="HalOD1"/>
    <property type="match status" value="1"/>
</dbReference>
<reference evidence="3" key="1">
    <citation type="submission" date="2016-10" db="EMBL/GenBank/DDBJ databases">
        <authorList>
            <person name="Varghese N."/>
            <person name="Submissions S."/>
        </authorList>
    </citation>
    <scope>NUCLEOTIDE SEQUENCE [LARGE SCALE GENOMIC DNA]</scope>
    <source>
        <strain evidence="3">CGMCC 1.12397</strain>
    </source>
</reference>
<feature type="domain" description="Halobacterial output" evidence="1">
    <location>
        <begin position="24"/>
        <end position="97"/>
    </location>
</feature>
<evidence type="ECO:0000259" key="1">
    <source>
        <dbReference type="Pfam" id="PF18545"/>
    </source>
</evidence>